<comment type="caution">
    <text evidence="1">The sequence shown here is derived from an EMBL/GenBank/DDBJ whole genome shotgun (WGS) entry which is preliminary data.</text>
</comment>
<proteinExistence type="predicted"/>
<dbReference type="Proteomes" id="UP001499959">
    <property type="component" value="Unassembled WGS sequence"/>
</dbReference>
<protein>
    <recommendedName>
        <fullName evidence="3">Secreted protein</fullName>
    </recommendedName>
</protein>
<sequence>MTAINRHCGNAYAGRVLVDTPATPDSPFAGKPLVMHVRDCGDDEVRIPFHVGEDHSRTWVFLRVPAGLQLKHDHRHEDGSPDAVTMYGGDSSGGRLTNKGLIRIEFPVDAESIASFKANGLPASVANTWAVELSQDRFVYELSRPNGRLFRVEFDLANPVVPLPPPPWGTTP</sequence>
<organism evidence="1 2">
    <name type="scientific">Lysobacter hankyongensis</name>
    <dbReference type="NCBI Taxonomy" id="1176535"/>
    <lineage>
        <taxon>Bacteria</taxon>
        <taxon>Pseudomonadati</taxon>
        <taxon>Pseudomonadota</taxon>
        <taxon>Gammaproteobacteria</taxon>
        <taxon>Lysobacterales</taxon>
        <taxon>Lysobacteraceae</taxon>
        <taxon>Lysobacter</taxon>
    </lineage>
</organism>
<evidence type="ECO:0000313" key="1">
    <source>
        <dbReference type="EMBL" id="GAA4794074.1"/>
    </source>
</evidence>
<keyword evidence="2" id="KW-1185">Reference proteome</keyword>
<evidence type="ECO:0000313" key="2">
    <source>
        <dbReference type="Proteomes" id="UP001499959"/>
    </source>
</evidence>
<gene>
    <name evidence="1" type="ORF">GCM10023307_19520</name>
</gene>
<evidence type="ECO:0008006" key="3">
    <source>
        <dbReference type="Google" id="ProtNLM"/>
    </source>
</evidence>
<name>A0ABP9BF52_9GAMM</name>
<reference evidence="2" key="1">
    <citation type="journal article" date="2019" name="Int. J. Syst. Evol. Microbiol.">
        <title>The Global Catalogue of Microorganisms (GCM) 10K type strain sequencing project: providing services to taxonomists for standard genome sequencing and annotation.</title>
        <authorList>
            <consortium name="The Broad Institute Genomics Platform"/>
            <consortium name="The Broad Institute Genome Sequencing Center for Infectious Disease"/>
            <person name="Wu L."/>
            <person name="Ma J."/>
        </authorList>
    </citation>
    <scope>NUCLEOTIDE SEQUENCE [LARGE SCALE GENOMIC DNA]</scope>
    <source>
        <strain evidence="2">JCM 18204</strain>
    </source>
</reference>
<accession>A0ABP9BF52</accession>
<dbReference type="EMBL" id="BAABJE010000010">
    <property type="protein sequence ID" value="GAA4794074.1"/>
    <property type="molecule type" value="Genomic_DNA"/>
</dbReference>